<keyword evidence="3" id="KW-1185">Reference proteome</keyword>
<evidence type="ECO:0000313" key="3">
    <source>
        <dbReference type="Proteomes" id="UP000706525"/>
    </source>
</evidence>
<evidence type="ECO:0008006" key="4">
    <source>
        <dbReference type="Google" id="ProtNLM"/>
    </source>
</evidence>
<proteinExistence type="predicted"/>
<dbReference type="EMBL" id="CAJZAG010000002">
    <property type="protein sequence ID" value="CAG9166136.1"/>
    <property type="molecule type" value="Genomic_DNA"/>
</dbReference>
<protein>
    <recommendedName>
        <fullName evidence="4">CHAT domain-containing protein</fullName>
    </recommendedName>
</protein>
<evidence type="ECO:0000313" key="2">
    <source>
        <dbReference type="EMBL" id="CAG9166136.1"/>
    </source>
</evidence>
<comment type="caution">
    <text evidence="2">The sequence shown here is derived from an EMBL/GenBank/DDBJ whole genome shotgun (WGS) entry which is preliminary data.</text>
</comment>
<gene>
    <name evidence="2" type="ORF">LMG32289_00935</name>
</gene>
<dbReference type="RefSeq" id="WP_223982592.1">
    <property type="nucleotide sequence ID" value="NZ_CAJZAG010000002.1"/>
</dbReference>
<reference evidence="2 3" key="1">
    <citation type="submission" date="2021-08" db="EMBL/GenBank/DDBJ databases">
        <authorList>
            <person name="Peeters C."/>
        </authorList>
    </citation>
    <scope>NUCLEOTIDE SEQUENCE [LARGE SCALE GENOMIC DNA]</scope>
    <source>
        <strain evidence="2 3">LMG 32289</strain>
    </source>
</reference>
<sequence>MKVFYIASNPDGASELTLEREITALQRRASYAGGEPVDFRFLPSLPVEQLPLELLINKPDIVHLSAHGDSGELLLANEKGNPVAVTGSMLRTFLNYESPPKIVYFNACNSKEMAEAVVGPVPYAIGTTALVSNGAARASAVAFYDRLLHGGSVQDAFEVGRSIIEALHDSLASSVLESASAFDARTHRLHSLPRIVARSASSQFRFTKDGFITLECFLVGCPSNTSQVVFFTDDIEFACYDQGRDEPDNEYLARCLCQVIRAAPRRGRIGGDVTWTTCEDFRIYACGTTAGGQTFTVASTLCDALLDYARTVQHLTPESAEMKNVNTAVSRLLDVDQLADPQSKGLSRKRKPAGDVDAPPYPAG</sequence>
<dbReference type="Proteomes" id="UP000706525">
    <property type="component" value="Unassembled WGS sequence"/>
</dbReference>
<feature type="region of interest" description="Disordered" evidence="1">
    <location>
        <begin position="339"/>
        <end position="364"/>
    </location>
</feature>
<accession>A0ABN7Y124</accession>
<organism evidence="2 3">
    <name type="scientific">Cupriavidus pampae</name>
    <dbReference type="NCBI Taxonomy" id="659251"/>
    <lineage>
        <taxon>Bacteria</taxon>
        <taxon>Pseudomonadati</taxon>
        <taxon>Pseudomonadota</taxon>
        <taxon>Betaproteobacteria</taxon>
        <taxon>Burkholderiales</taxon>
        <taxon>Burkholderiaceae</taxon>
        <taxon>Cupriavidus</taxon>
    </lineage>
</organism>
<evidence type="ECO:0000256" key="1">
    <source>
        <dbReference type="SAM" id="MobiDB-lite"/>
    </source>
</evidence>
<name>A0ABN7Y124_9BURK</name>